<dbReference type="GO" id="GO:0141153">
    <property type="term" value="F:glycerol-3-phosphate dehydrogenase (NADP+) activity"/>
    <property type="evidence" value="ECO:0007669"/>
    <property type="project" value="RHEA"/>
</dbReference>
<evidence type="ECO:0000256" key="5">
    <source>
        <dbReference type="ARBA" id="ARBA00023027"/>
    </source>
</evidence>
<dbReference type="SUPFAM" id="SSF51735">
    <property type="entry name" value="NAD(P)-binding Rossmann-fold domains"/>
    <property type="match status" value="1"/>
</dbReference>
<dbReference type="Gene3D" id="1.10.1040.10">
    <property type="entry name" value="N-(1-d-carboxylethyl)-l-norvaline Dehydrogenase, domain 2"/>
    <property type="match status" value="1"/>
</dbReference>
<evidence type="ECO:0000256" key="9">
    <source>
        <dbReference type="HAMAP-Rule" id="MF_00394"/>
    </source>
</evidence>
<feature type="binding site" evidence="9">
    <location>
        <position position="100"/>
    </location>
    <ligand>
        <name>NADPH</name>
        <dbReference type="ChEBI" id="CHEBI:57783"/>
    </ligand>
</feature>
<feature type="binding site" evidence="12">
    <location>
        <position position="250"/>
    </location>
    <ligand>
        <name>NAD(+)</name>
        <dbReference type="ChEBI" id="CHEBI:57540"/>
    </ligand>
</feature>
<dbReference type="InterPro" id="IPR006168">
    <property type="entry name" value="G3P_DH_NAD-dep"/>
</dbReference>
<evidence type="ECO:0000256" key="13">
    <source>
        <dbReference type="RuleBase" id="RU000437"/>
    </source>
</evidence>
<feature type="binding site" evidence="9">
    <location>
        <position position="133"/>
    </location>
    <ligand>
        <name>sn-glycerol 3-phosphate</name>
        <dbReference type="ChEBI" id="CHEBI:57597"/>
    </ligand>
</feature>
<comment type="caution">
    <text evidence="9">Lacks conserved residue(s) required for the propagation of feature annotation.</text>
</comment>
<dbReference type="PIRSF" id="PIRSF000114">
    <property type="entry name" value="Glycerol-3-P_dh"/>
    <property type="match status" value="1"/>
</dbReference>
<feature type="binding site" evidence="9">
    <location>
        <position position="251"/>
    </location>
    <ligand>
        <name>sn-glycerol 3-phosphate</name>
        <dbReference type="ChEBI" id="CHEBI:57597"/>
    </ligand>
</feature>
<feature type="binding site" evidence="9">
    <location>
        <position position="239"/>
    </location>
    <ligand>
        <name>sn-glycerol 3-phosphate</name>
        <dbReference type="ChEBI" id="CHEBI:57597"/>
    </ligand>
</feature>
<dbReference type="PANTHER" id="PTHR11728:SF1">
    <property type="entry name" value="GLYCEROL-3-PHOSPHATE DEHYDROGENASE [NAD(+)] 2, CHLOROPLASTIC"/>
    <property type="match status" value="1"/>
</dbReference>
<keyword evidence="7 9" id="KW-0594">Phospholipid biosynthesis</keyword>
<keyword evidence="9" id="KW-0547">Nucleotide-binding</keyword>
<evidence type="ECO:0000259" key="16">
    <source>
        <dbReference type="Pfam" id="PF07479"/>
    </source>
</evidence>
<dbReference type="GO" id="GO:0046167">
    <property type="term" value="P:glycerol-3-phosphate biosynthetic process"/>
    <property type="evidence" value="ECO:0007669"/>
    <property type="project" value="UniProtKB-UniRule"/>
</dbReference>
<keyword evidence="18" id="KW-1185">Reference proteome</keyword>
<feature type="binding site" evidence="9">
    <location>
        <position position="250"/>
    </location>
    <ligand>
        <name>NADPH</name>
        <dbReference type="ChEBI" id="CHEBI:57783"/>
    </ligand>
</feature>
<comment type="pathway">
    <text evidence="9">Membrane lipid metabolism; glycerophospholipid metabolism.</text>
</comment>
<dbReference type="GO" id="GO:0006650">
    <property type="term" value="P:glycerophospholipid metabolic process"/>
    <property type="evidence" value="ECO:0007669"/>
    <property type="project" value="UniProtKB-UniRule"/>
</dbReference>
<keyword evidence="4 9" id="KW-0560">Oxidoreductase</keyword>
<evidence type="ECO:0000256" key="11">
    <source>
        <dbReference type="PIRSR" id="PIRSR000114-2"/>
    </source>
</evidence>
<dbReference type="PROSITE" id="PS00957">
    <property type="entry name" value="NAD_G3PDH"/>
    <property type="match status" value="1"/>
</dbReference>
<dbReference type="STRING" id="517418.Ctha_0029"/>
<dbReference type="InterPro" id="IPR036291">
    <property type="entry name" value="NAD(P)-bd_dom_sf"/>
</dbReference>
<evidence type="ECO:0000256" key="6">
    <source>
        <dbReference type="ARBA" id="ARBA00023098"/>
    </source>
</evidence>
<evidence type="ECO:0000256" key="1">
    <source>
        <dbReference type="ARBA" id="ARBA00011009"/>
    </source>
</evidence>
<comment type="subcellular location">
    <subcellularLocation>
        <location evidence="9">Cytoplasm</location>
    </subcellularLocation>
</comment>
<feature type="binding site" evidence="9">
    <location>
        <position position="186"/>
    </location>
    <ligand>
        <name>sn-glycerol 3-phosphate</name>
        <dbReference type="ChEBI" id="CHEBI:57597"/>
    </ligand>
</feature>
<gene>
    <name evidence="9" type="primary">gpsA</name>
    <name evidence="17" type="ordered locus">Ctha_0029</name>
</gene>
<dbReference type="GO" id="GO:0046168">
    <property type="term" value="P:glycerol-3-phosphate catabolic process"/>
    <property type="evidence" value="ECO:0007669"/>
    <property type="project" value="InterPro"/>
</dbReference>
<keyword evidence="9" id="KW-0963">Cytoplasm</keyword>
<sequence>MAQAVGEPRLPCYSPKKAFRLLLWAYGASFAEKLQRERENTVYLKGIPFPENIQITNSEALAAESADMLVVATPAQAVRETLHRIHQTALSGKTLVNLSKGIEVKTGLRISQVIRQVHPEVQDEQIAILYGPSHAEEVCTEHPTTVVAASTCLETAKLVQDTFITPMFRVYVNDDVIGVEIGGSVKNIMAIAAGISDGLGFGDNAKAAIITRGIAEISRLGARLGANPLTFAGLAGIGDLVVTCSSRHSRNRYVGEMIGKGKSLDEIIQSMEMIAEGVETTRAVAALSKELNVDMPITQSVYEMLFEGKPVKQAVYELMTRDPKFELS</sequence>
<dbReference type="Proteomes" id="UP000001208">
    <property type="component" value="Chromosome"/>
</dbReference>
<dbReference type="FunFam" id="1.10.1040.10:FF:000001">
    <property type="entry name" value="Glycerol-3-phosphate dehydrogenase [NAD(P)+]"/>
    <property type="match status" value="1"/>
</dbReference>
<feature type="binding site" evidence="12">
    <location>
        <position position="135"/>
    </location>
    <ligand>
        <name>NAD(+)</name>
        <dbReference type="ChEBI" id="CHEBI:57540"/>
    </ligand>
</feature>
<feature type="binding site" evidence="9">
    <location>
        <position position="250"/>
    </location>
    <ligand>
        <name>sn-glycerol 3-phosphate</name>
        <dbReference type="ChEBI" id="CHEBI:57597"/>
    </ligand>
</feature>
<comment type="function">
    <text evidence="9">Catalyzes the reduction of the glycolytic intermediate dihydroxyacetone phosphate (DHAP) to sn-glycerol 3-phosphate (G3P), the key precursor for phospholipid synthesis.</text>
</comment>
<reference evidence="17 18" key="1">
    <citation type="submission" date="2008-06" db="EMBL/GenBank/DDBJ databases">
        <title>Complete sequence of Chloroherpeton thalassium ATCC 35110.</title>
        <authorList>
            <consortium name="US DOE Joint Genome Institute"/>
            <person name="Lucas S."/>
            <person name="Copeland A."/>
            <person name="Lapidus A."/>
            <person name="Glavina del Rio T."/>
            <person name="Dalin E."/>
            <person name="Tice H."/>
            <person name="Bruce D."/>
            <person name="Goodwin L."/>
            <person name="Pitluck S."/>
            <person name="Schmutz J."/>
            <person name="Larimer F."/>
            <person name="Land M."/>
            <person name="Hauser L."/>
            <person name="Kyrpides N."/>
            <person name="Mikhailova N."/>
            <person name="Liu Z."/>
            <person name="Li T."/>
            <person name="Zhao F."/>
            <person name="Overmann J."/>
            <person name="Bryant D.A."/>
            <person name="Richardson P."/>
        </authorList>
    </citation>
    <scope>NUCLEOTIDE SEQUENCE [LARGE SCALE GENOMIC DNA]</scope>
    <source>
        <strain evidence="18">ATCC 35110 / GB-78</strain>
    </source>
</reference>
<keyword evidence="3 9" id="KW-0521">NADP</keyword>
<feature type="binding site" evidence="9">
    <location>
        <position position="43"/>
    </location>
    <ligand>
        <name>NADPH</name>
        <dbReference type="ChEBI" id="CHEBI:57783"/>
    </ligand>
</feature>
<feature type="binding site" evidence="11">
    <location>
        <position position="100"/>
    </location>
    <ligand>
        <name>substrate</name>
    </ligand>
</feature>
<organism evidence="17 18">
    <name type="scientific">Chloroherpeton thalassium (strain ATCC 35110 / GB-78)</name>
    <dbReference type="NCBI Taxonomy" id="517418"/>
    <lineage>
        <taxon>Bacteria</taxon>
        <taxon>Pseudomonadati</taxon>
        <taxon>Chlorobiota</taxon>
        <taxon>Chlorobiia</taxon>
        <taxon>Chlorobiales</taxon>
        <taxon>Chloroherpetonaceae</taxon>
        <taxon>Chloroherpeton</taxon>
    </lineage>
</organism>
<feature type="binding site" evidence="9">
    <location>
        <position position="249"/>
    </location>
    <ligand>
        <name>sn-glycerol 3-phosphate</name>
        <dbReference type="ChEBI" id="CHEBI:57597"/>
    </ligand>
</feature>
<evidence type="ECO:0000313" key="17">
    <source>
        <dbReference type="EMBL" id="ACF12501.1"/>
    </source>
</evidence>
<evidence type="ECO:0000256" key="3">
    <source>
        <dbReference type="ARBA" id="ARBA00022857"/>
    </source>
</evidence>
<protein>
    <recommendedName>
        <fullName evidence="9">Glycerol-3-phosphate dehydrogenase [NAD(P)+]</fullName>
        <ecNumber evidence="9">1.1.1.94</ecNumber>
    </recommendedName>
    <alternativeName>
        <fullName evidence="9">NAD(P)(+)-dependent glycerol-3-phosphate dehydrogenase</fullName>
    </alternativeName>
    <alternativeName>
        <fullName evidence="9">NAD(P)H-dependent dihydroxyacetone-phosphate reductase</fullName>
    </alternativeName>
</protein>
<keyword evidence="2 9" id="KW-0444">Lipid biosynthesis</keyword>
<dbReference type="NCBIfam" id="NF000940">
    <property type="entry name" value="PRK00094.1-2"/>
    <property type="match status" value="1"/>
</dbReference>
<dbReference type="InterPro" id="IPR006109">
    <property type="entry name" value="G3P_DH_NAD-dep_C"/>
</dbReference>
<keyword evidence="8 9" id="KW-1208">Phospholipid metabolism</keyword>
<keyword evidence="5 9" id="KW-0520">NAD</keyword>
<dbReference type="EMBL" id="CP001100">
    <property type="protein sequence ID" value="ACF12501.1"/>
    <property type="molecule type" value="Genomic_DNA"/>
</dbReference>
<feature type="binding site" evidence="9">
    <location>
        <position position="135"/>
    </location>
    <ligand>
        <name>NADPH</name>
        <dbReference type="ChEBI" id="CHEBI:57783"/>
    </ligand>
</feature>
<dbReference type="GO" id="GO:0141152">
    <property type="term" value="F:glycerol-3-phosphate dehydrogenase (NAD+) activity"/>
    <property type="evidence" value="ECO:0007669"/>
    <property type="project" value="RHEA"/>
</dbReference>
<dbReference type="GO" id="GO:0008654">
    <property type="term" value="P:phospholipid biosynthetic process"/>
    <property type="evidence" value="ECO:0007669"/>
    <property type="project" value="UniProtKB-KW"/>
</dbReference>
<comment type="catalytic activity">
    <reaction evidence="9 14">
        <text>sn-glycerol 3-phosphate + NADP(+) = dihydroxyacetone phosphate + NADPH + H(+)</text>
        <dbReference type="Rhea" id="RHEA:11096"/>
        <dbReference type="ChEBI" id="CHEBI:15378"/>
        <dbReference type="ChEBI" id="CHEBI:57597"/>
        <dbReference type="ChEBI" id="CHEBI:57642"/>
        <dbReference type="ChEBI" id="CHEBI:57783"/>
        <dbReference type="ChEBI" id="CHEBI:58349"/>
        <dbReference type="EC" id="1.1.1.94"/>
    </reaction>
</comment>
<dbReference type="GO" id="GO:0005829">
    <property type="term" value="C:cytosol"/>
    <property type="evidence" value="ECO:0007669"/>
    <property type="project" value="TreeGrafter"/>
</dbReference>
<feature type="binding site" evidence="9">
    <location>
        <position position="274"/>
    </location>
    <ligand>
        <name>NADPH</name>
        <dbReference type="ChEBI" id="CHEBI:57783"/>
    </ligand>
</feature>
<dbReference type="PANTHER" id="PTHR11728">
    <property type="entry name" value="GLYCEROL-3-PHOSPHATE DEHYDROGENASE"/>
    <property type="match status" value="1"/>
</dbReference>
<dbReference type="InterPro" id="IPR008927">
    <property type="entry name" value="6-PGluconate_DH-like_C_sf"/>
</dbReference>
<evidence type="ECO:0000256" key="2">
    <source>
        <dbReference type="ARBA" id="ARBA00022516"/>
    </source>
</evidence>
<feature type="domain" description="Glycerol-3-phosphate dehydrogenase NAD-dependent N-terminal" evidence="15">
    <location>
        <begin position="16"/>
        <end position="154"/>
    </location>
</feature>
<dbReference type="RefSeq" id="WP_012498585.1">
    <property type="nucleotide sequence ID" value="NC_011026.1"/>
</dbReference>
<feature type="domain" description="Glycerol-3-phosphate dehydrogenase NAD-dependent C-terminal" evidence="16">
    <location>
        <begin position="175"/>
        <end position="315"/>
    </location>
</feature>
<feature type="active site" description="Proton acceptor" evidence="9 10">
    <location>
        <position position="186"/>
    </location>
</feature>
<evidence type="ECO:0000256" key="10">
    <source>
        <dbReference type="PIRSR" id="PIRSR000114-1"/>
    </source>
</evidence>
<dbReference type="PRINTS" id="PR00077">
    <property type="entry name" value="GPDHDRGNASE"/>
</dbReference>
<feature type="binding site" evidence="9">
    <location>
        <position position="13"/>
    </location>
    <ligand>
        <name>NADPH</name>
        <dbReference type="ChEBI" id="CHEBI:57783"/>
    </ligand>
</feature>
<dbReference type="NCBIfam" id="NF000942">
    <property type="entry name" value="PRK00094.1-4"/>
    <property type="match status" value="1"/>
</dbReference>
<comment type="similarity">
    <text evidence="1 9 13">Belongs to the NAD-dependent glycerol-3-phosphate dehydrogenase family.</text>
</comment>
<dbReference type="eggNOG" id="COG0240">
    <property type="taxonomic scope" value="Bacteria"/>
</dbReference>
<dbReference type="EC" id="1.1.1.94" evidence="9"/>
<evidence type="ECO:0000256" key="4">
    <source>
        <dbReference type="ARBA" id="ARBA00023002"/>
    </source>
</evidence>
<evidence type="ECO:0000256" key="14">
    <source>
        <dbReference type="RuleBase" id="RU000439"/>
    </source>
</evidence>
<dbReference type="AlphaFoldDB" id="B3QSB0"/>
<evidence type="ECO:0000256" key="7">
    <source>
        <dbReference type="ARBA" id="ARBA00023209"/>
    </source>
</evidence>
<dbReference type="Gene3D" id="3.40.50.720">
    <property type="entry name" value="NAD(P)-binding Rossmann-like Domain"/>
    <property type="match status" value="1"/>
</dbReference>
<feature type="binding site" evidence="11">
    <location>
        <begin position="250"/>
        <end position="251"/>
    </location>
    <ligand>
        <name>substrate</name>
    </ligand>
</feature>
<evidence type="ECO:0000256" key="12">
    <source>
        <dbReference type="PIRSR" id="PIRSR000114-3"/>
    </source>
</evidence>
<dbReference type="Pfam" id="PF07479">
    <property type="entry name" value="NAD_Gly3P_dh_C"/>
    <property type="match status" value="1"/>
</dbReference>
<evidence type="ECO:0000256" key="8">
    <source>
        <dbReference type="ARBA" id="ARBA00023264"/>
    </source>
</evidence>
<dbReference type="InterPro" id="IPR011128">
    <property type="entry name" value="G3P_DH_NAD-dep_N"/>
</dbReference>
<dbReference type="SUPFAM" id="SSF48179">
    <property type="entry name" value="6-phosphogluconate dehydrogenase C-terminal domain-like"/>
    <property type="match status" value="1"/>
</dbReference>
<name>B3QSB0_CHLT3</name>
<proteinExistence type="inferred from homology"/>
<evidence type="ECO:0000259" key="15">
    <source>
        <dbReference type="Pfam" id="PF01210"/>
    </source>
</evidence>
<dbReference type="HOGENOM" id="CLU_033449_0_2_10"/>
<comment type="catalytic activity">
    <reaction evidence="9">
        <text>sn-glycerol 3-phosphate + NAD(+) = dihydroxyacetone phosphate + NADH + H(+)</text>
        <dbReference type="Rhea" id="RHEA:11092"/>
        <dbReference type="ChEBI" id="CHEBI:15378"/>
        <dbReference type="ChEBI" id="CHEBI:57540"/>
        <dbReference type="ChEBI" id="CHEBI:57597"/>
        <dbReference type="ChEBI" id="CHEBI:57642"/>
        <dbReference type="ChEBI" id="CHEBI:57945"/>
        <dbReference type="EC" id="1.1.1.94"/>
    </reaction>
</comment>
<feature type="binding site" evidence="9">
    <location>
        <position position="100"/>
    </location>
    <ligand>
        <name>sn-glycerol 3-phosphate</name>
        <dbReference type="ChEBI" id="CHEBI:57597"/>
    </ligand>
</feature>
<dbReference type="KEGG" id="cts:Ctha_0029"/>
<feature type="binding site" evidence="9">
    <location>
        <position position="276"/>
    </location>
    <ligand>
        <name>NADPH</name>
        <dbReference type="ChEBI" id="CHEBI:57783"/>
    </ligand>
</feature>
<feature type="binding site" evidence="9">
    <location>
        <position position="131"/>
    </location>
    <ligand>
        <name>sn-glycerol 3-phosphate</name>
        <dbReference type="ChEBI" id="CHEBI:57597"/>
    </ligand>
</feature>
<keyword evidence="6 9" id="KW-0443">Lipid metabolism</keyword>
<dbReference type="UniPathway" id="UPA00940"/>
<dbReference type="GO" id="GO:0005975">
    <property type="term" value="P:carbohydrate metabolic process"/>
    <property type="evidence" value="ECO:0007669"/>
    <property type="project" value="InterPro"/>
</dbReference>
<dbReference type="Pfam" id="PF01210">
    <property type="entry name" value="NAD_Gly3P_dh_N"/>
    <property type="match status" value="1"/>
</dbReference>
<accession>B3QSB0</accession>
<evidence type="ECO:0000313" key="18">
    <source>
        <dbReference type="Proteomes" id="UP000001208"/>
    </source>
</evidence>
<dbReference type="GO" id="GO:0051287">
    <property type="term" value="F:NAD binding"/>
    <property type="evidence" value="ECO:0007669"/>
    <property type="project" value="InterPro"/>
</dbReference>
<dbReference type="HAMAP" id="MF_00394">
    <property type="entry name" value="NAD_Glyc3P_dehydrog"/>
    <property type="match status" value="1"/>
</dbReference>
<dbReference type="InterPro" id="IPR013328">
    <property type="entry name" value="6PGD_dom2"/>
</dbReference>